<proteinExistence type="predicted"/>
<gene>
    <name evidence="2" type="ORF">QQZ08_001298</name>
</gene>
<accession>A0ABR1IEF8</accession>
<organism evidence="2 3">
    <name type="scientific">Neonectria magnoliae</name>
    <dbReference type="NCBI Taxonomy" id="2732573"/>
    <lineage>
        <taxon>Eukaryota</taxon>
        <taxon>Fungi</taxon>
        <taxon>Dikarya</taxon>
        <taxon>Ascomycota</taxon>
        <taxon>Pezizomycotina</taxon>
        <taxon>Sordariomycetes</taxon>
        <taxon>Hypocreomycetidae</taxon>
        <taxon>Hypocreales</taxon>
        <taxon>Nectriaceae</taxon>
        <taxon>Neonectria</taxon>
    </lineage>
</organism>
<dbReference type="Proteomes" id="UP001498421">
    <property type="component" value="Unassembled WGS sequence"/>
</dbReference>
<keyword evidence="3" id="KW-1185">Reference proteome</keyword>
<dbReference type="EMBL" id="JAZAVK010000007">
    <property type="protein sequence ID" value="KAK7432008.1"/>
    <property type="molecule type" value="Genomic_DNA"/>
</dbReference>
<sequence length="363" mass="40021">MSNAEVELQARISSTVPQGSILALTGSQRRRERGRLSQASFRKRQAQATQQLTENNRRLKDAIGRIVNAAHTAKYPELLNTISDAAEAAGIASKRPVECEAAESGTGRITGESQVLLERVDDRKVIALKQTSSSPALSTLPSVASQRLTLGIWLDPLHYMRVSIPPEDIIPYLGQGSMTFSGRLFWSVMEHSQIECKNQHPDRLVLLQRGLLHSKATRDLGFPFLQALVEARLEYKKTGSISPQYALAAEADIGWLLRDQVEKDYRSNGKDPSLWLTSLGIEQRLRSMVGSATFSLLEMAARGEGNCALRDLLDRIKCALYETCNCFGDGPRWNVDVVDGLFLDWIVEASTTSSCGGFSVQPS</sequence>
<dbReference type="CDD" id="cd14686">
    <property type="entry name" value="bZIP"/>
    <property type="match status" value="1"/>
</dbReference>
<name>A0ABR1IEF8_9HYPO</name>
<reference evidence="2 3" key="1">
    <citation type="journal article" date="2025" name="Microbiol. Resour. Announc.">
        <title>Draft genome sequences for Neonectria magnoliae and Neonectria punicea, canker pathogens of Liriodendron tulipifera and Acer saccharum in West Virginia.</title>
        <authorList>
            <person name="Petronek H.M."/>
            <person name="Kasson M.T."/>
            <person name="Metheny A.M."/>
            <person name="Stauder C.M."/>
            <person name="Lovett B."/>
            <person name="Lynch S.C."/>
            <person name="Garnas J.R."/>
            <person name="Kasson L.R."/>
            <person name="Stajich J.E."/>
        </authorList>
    </citation>
    <scope>NUCLEOTIDE SEQUENCE [LARGE SCALE GENOMIC DNA]</scope>
    <source>
        <strain evidence="2 3">NRRL 64651</strain>
    </source>
</reference>
<evidence type="ECO:0008006" key="4">
    <source>
        <dbReference type="Google" id="ProtNLM"/>
    </source>
</evidence>
<evidence type="ECO:0000313" key="3">
    <source>
        <dbReference type="Proteomes" id="UP001498421"/>
    </source>
</evidence>
<comment type="caution">
    <text evidence="2">The sequence shown here is derived from an EMBL/GenBank/DDBJ whole genome shotgun (WGS) entry which is preliminary data.</text>
</comment>
<feature type="region of interest" description="Disordered" evidence="1">
    <location>
        <begin position="28"/>
        <end position="50"/>
    </location>
</feature>
<evidence type="ECO:0000256" key="1">
    <source>
        <dbReference type="SAM" id="MobiDB-lite"/>
    </source>
</evidence>
<evidence type="ECO:0000313" key="2">
    <source>
        <dbReference type="EMBL" id="KAK7432008.1"/>
    </source>
</evidence>
<protein>
    <recommendedName>
        <fullName evidence="4">BZIP domain-containing protein</fullName>
    </recommendedName>
</protein>